<evidence type="ECO:0000313" key="2">
    <source>
        <dbReference type="Proteomes" id="UP001283361"/>
    </source>
</evidence>
<dbReference type="EMBL" id="JAWDGP010000665">
    <property type="protein sequence ID" value="KAK3798560.1"/>
    <property type="molecule type" value="Genomic_DNA"/>
</dbReference>
<gene>
    <name evidence="1" type="ORF">RRG08_031573</name>
</gene>
<protein>
    <submittedName>
        <fullName evidence="1">Uncharacterized protein</fullName>
    </submittedName>
</protein>
<keyword evidence="2" id="KW-1185">Reference proteome</keyword>
<proteinExistence type="predicted"/>
<comment type="caution">
    <text evidence="1">The sequence shown here is derived from an EMBL/GenBank/DDBJ whole genome shotgun (WGS) entry which is preliminary data.</text>
</comment>
<evidence type="ECO:0000313" key="1">
    <source>
        <dbReference type="EMBL" id="KAK3798560.1"/>
    </source>
</evidence>
<sequence>MMVNECSEQEIHDTHVVMVFSIVLCRPQINEVKSLFCGDDQPSAPEIQHRPFVRKISLRYREGNVSRKTMFDSDPNITFSGELDVDSEGNADGSVTVTVSIPI</sequence>
<dbReference type="AlphaFoldDB" id="A0AAE1B2N3"/>
<dbReference type="Proteomes" id="UP001283361">
    <property type="component" value="Unassembled WGS sequence"/>
</dbReference>
<name>A0AAE1B2N3_9GAST</name>
<organism evidence="1 2">
    <name type="scientific">Elysia crispata</name>
    <name type="common">lettuce slug</name>
    <dbReference type="NCBI Taxonomy" id="231223"/>
    <lineage>
        <taxon>Eukaryota</taxon>
        <taxon>Metazoa</taxon>
        <taxon>Spiralia</taxon>
        <taxon>Lophotrochozoa</taxon>
        <taxon>Mollusca</taxon>
        <taxon>Gastropoda</taxon>
        <taxon>Heterobranchia</taxon>
        <taxon>Euthyneura</taxon>
        <taxon>Panpulmonata</taxon>
        <taxon>Sacoglossa</taxon>
        <taxon>Placobranchoidea</taxon>
        <taxon>Plakobranchidae</taxon>
        <taxon>Elysia</taxon>
    </lineage>
</organism>
<reference evidence="1" key="1">
    <citation type="journal article" date="2023" name="G3 (Bethesda)">
        <title>A reference genome for the long-term kleptoplast-retaining sea slug Elysia crispata morphotype clarki.</title>
        <authorList>
            <person name="Eastman K.E."/>
            <person name="Pendleton A.L."/>
            <person name="Shaikh M.A."/>
            <person name="Suttiyut T."/>
            <person name="Ogas R."/>
            <person name="Tomko P."/>
            <person name="Gavelis G."/>
            <person name="Widhalm J.R."/>
            <person name="Wisecaver J.H."/>
        </authorList>
    </citation>
    <scope>NUCLEOTIDE SEQUENCE</scope>
    <source>
        <strain evidence="1">ECLA1</strain>
    </source>
</reference>
<accession>A0AAE1B2N3</accession>